<dbReference type="Proteomes" id="UP000189670">
    <property type="component" value="Unassembled WGS sequence"/>
</dbReference>
<protein>
    <submittedName>
        <fullName evidence="1">Uncharacterized protein</fullName>
    </submittedName>
</protein>
<proteinExistence type="predicted"/>
<comment type="caution">
    <text evidence="1">The sequence shown here is derived from an EMBL/GenBank/DDBJ whole genome shotgun (WGS) entry which is preliminary data.</text>
</comment>
<dbReference type="AlphaFoldDB" id="A0A1V1PEH7"/>
<sequence length="131" mass="15307">RNIICVIQVQTMKMNFASPIRWIRPIGGYMKYNIMLTQEKNLINAFVLGLPTCNVKTSSRNEAITLIRKNLMSVLKQSEIIQIEVPNKSYTFNIPDKKNTWHDYGYGTFKNDSTWDEIFDEIEINRSDNII</sequence>
<evidence type="ECO:0000313" key="1">
    <source>
        <dbReference type="EMBL" id="ETR73188.1"/>
    </source>
</evidence>
<dbReference type="EMBL" id="ATBP01000080">
    <property type="protein sequence ID" value="ETR73188.1"/>
    <property type="molecule type" value="Genomic_DNA"/>
</dbReference>
<accession>A0A1V1PEH7</accession>
<feature type="non-terminal residue" evidence="1">
    <location>
        <position position="1"/>
    </location>
</feature>
<reference evidence="2" key="1">
    <citation type="submission" date="2012-11" db="EMBL/GenBank/DDBJ databases">
        <authorList>
            <person name="Lucero-Rivera Y.E."/>
            <person name="Tovar-Ramirez D."/>
        </authorList>
    </citation>
    <scope>NUCLEOTIDE SEQUENCE [LARGE SCALE GENOMIC DNA]</scope>
    <source>
        <strain evidence="2">Araruama</strain>
    </source>
</reference>
<name>A0A1V1PEH7_9BACT</name>
<organism evidence="1 2">
    <name type="scientific">Candidatus Magnetoglobus multicellularis str. Araruama</name>
    <dbReference type="NCBI Taxonomy" id="890399"/>
    <lineage>
        <taxon>Bacteria</taxon>
        <taxon>Pseudomonadati</taxon>
        <taxon>Thermodesulfobacteriota</taxon>
        <taxon>Desulfobacteria</taxon>
        <taxon>Desulfobacterales</taxon>
        <taxon>Desulfobacteraceae</taxon>
        <taxon>Candidatus Magnetoglobus</taxon>
    </lineage>
</organism>
<gene>
    <name evidence="1" type="ORF">OMM_07094</name>
</gene>
<evidence type="ECO:0000313" key="2">
    <source>
        <dbReference type="Proteomes" id="UP000189670"/>
    </source>
</evidence>